<feature type="compositionally biased region" description="Basic residues" evidence="1">
    <location>
        <begin position="500"/>
        <end position="514"/>
    </location>
</feature>
<dbReference type="Proteomes" id="UP000682733">
    <property type="component" value="Unassembled WGS sequence"/>
</dbReference>
<feature type="region of interest" description="Disordered" evidence="1">
    <location>
        <begin position="459"/>
        <end position="514"/>
    </location>
</feature>
<evidence type="ECO:0000313" key="2">
    <source>
        <dbReference type="EMBL" id="CAF0931102.1"/>
    </source>
</evidence>
<dbReference type="EMBL" id="CAJOBA010004251">
    <property type="protein sequence ID" value="CAF3707622.1"/>
    <property type="molecule type" value="Genomic_DNA"/>
</dbReference>
<feature type="region of interest" description="Disordered" evidence="1">
    <location>
        <begin position="226"/>
        <end position="249"/>
    </location>
</feature>
<dbReference type="SUPFAM" id="SSF52266">
    <property type="entry name" value="SGNH hydrolase"/>
    <property type="match status" value="1"/>
</dbReference>
<reference evidence="2" key="1">
    <citation type="submission" date="2021-02" db="EMBL/GenBank/DDBJ databases">
        <authorList>
            <person name="Nowell W R."/>
        </authorList>
    </citation>
    <scope>NUCLEOTIDE SEQUENCE</scope>
</reference>
<dbReference type="InterPro" id="IPR036514">
    <property type="entry name" value="SGNH_hydro_sf"/>
</dbReference>
<dbReference type="Proteomes" id="UP000677228">
    <property type="component" value="Unassembled WGS sequence"/>
</dbReference>
<proteinExistence type="predicted"/>
<gene>
    <name evidence="2" type="ORF">OVA965_LOCUS11152</name>
    <name evidence="3" type="ORF">TMI583_LOCUS11148</name>
</gene>
<feature type="compositionally biased region" description="Low complexity" evidence="1">
    <location>
        <begin position="460"/>
        <end position="482"/>
    </location>
</feature>
<sequence length="609" mass="69024">MSYLDDDERLLTTAPLEDIEGDKQADNKYCTCQHRPYKNPNESWKLQRALAIQFGLYLPKKHTCSNWGAGIDLASGTWRFDNPTLRRQQYDIRIEMALYAVYDVISLWFIMLQKEMYASNKNTGTKLSTAELDPLPSDSLVTITTATRTSSPLEEHPDRTVTLGPVISTPETESITPSPGCRDTQQRTVIIRNINQNTSNPFISTQPTPMELDEGMSVGDRVFFRPTDPSSDQRPVINQPRDANKHPKTSLSSIILGASIMTNKRPSYVILSDSHLKHLPKHIPQQHYDIYTIAKSGLQWIDRYDTQTSAQYKVATEHAKLISTCDTIVLAIGTNTLRHTKFVDAIEQVKNIVSLIRKQHPHLSSPSQIIITLCFACKKESTKFPTAASLSDNIDQYNRSLIRLAATSHFTVIDCGIQEQHIANDKIHINVKFRHLIFDAILNQLDHNRLSPSPLIPPCSRSQSINSSSSILSSSSPHSLPSKAPIIEQSAAPPAAPVPHPHHSALQKSKTRQSIHCKQMKNIVSSKKYHAKDYDICLHRIIYHKFKIGEIKQVLRGLKLRWRNFNKKFVDGKWILSLGLFAEEQKLDYELRLSENLFTAHHYRQLFGA</sequence>
<protein>
    <submittedName>
        <fullName evidence="2">Uncharacterized protein</fullName>
    </submittedName>
</protein>
<dbReference type="AlphaFoldDB" id="A0A8S2DMA5"/>
<accession>A0A8S2DMA5</accession>
<dbReference type="Gene3D" id="3.40.50.1110">
    <property type="entry name" value="SGNH hydrolase"/>
    <property type="match status" value="1"/>
</dbReference>
<evidence type="ECO:0000256" key="1">
    <source>
        <dbReference type="SAM" id="MobiDB-lite"/>
    </source>
</evidence>
<evidence type="ECO:0000313" key="3">
    <source>
        <dbReference type="EMBL" id="CAF3707622.1"/>
    </source>
</evidence>
<organism evidence="2 4">
    <name type="scientific">Didymodactylos carnosus</name>
    <dbReference type="NCBI Taxonomy" id="1234261"/>
    <lineage>
        <taxon>Eukaryota</taxon>
        <taxon>Metazoa</taxon>
        <taxon>Spiralia</taxon>
        <taxon>Gnathifera</taxon>
        <taxon>Rotifera</taxon>
        <taxon>Eurotatoria</taxon>
        <taxon>Bdelloidea</taxon>
        <taxon>Philodinida</taxon>
        <taxon>Philodinidae</taxon>
        <taxon>Didymodactylos</taxon>
    </lineage>
</organism>
<comment type="caution">
    <text evidence="2">The sequence shown here is derived from an EMBL/GenBank/DDBJ whole genome shotgun (WGS) entry which is preliminary data.</text>
</comment>
<evidence type="ECO:0000313" key="4">
    <source>
        <dbReference type="Proteomes" id="UP000677228"/>
    </source>
</evidence>
<dbReference type="EMBL" id="CAJNOK010004249">
    <property type="protein sequence ID" value="CAF0931102.1"/>
    <property type="molecule type" value="Genomic_DNA"/>
</dbReference>
<feature type="region of interest" description="Disordered" evidence="1">
    <location>
        <begin position="148"/>
        <end position="182"/>
    </location>
</feature>
<name>A0A8S2DMA5_9BILA</name>